<dbReference type="GO" id="GO:0005886">
    <property type="term" value="C:plasma membrane"/>
    <property type="evidence" value="ECO:0007669"/>
    <property type="project" value="UniProtKB-SubCell"/>
</dbReference>
<feature type="transmembrane region" description="Helical" evidence="8">
    <location>
        <begin position="176"/>
        <end position="194"/>
    </location>
</feature>
<reference evidence="10" key="1">
    <citation type="submission" date="2009-10" db="EMBL/GenBank/DDBJ databases">
        <title>Diversity of trophic interactions inside an arsenic-rich microbial ecosystem.</title>
        <authorList>
            <person name="Bertin P.N."/>
            <person name="Heinrich-Salmeron A."/>
            <person name="Pelletier E."/>
            <person name="Goulhen-Chollet F."/>
            <person name="Arsene-Ploetze F."/>
            <person name="Gallien S."/>
            <person name="Calteau A."/>
            <person name="Vallenet D."/>
            <person name="Casiot C."/>
            <person name="Chane-Woon-Ming B."/>
            <person name="Giloteaux L."/>
            <person name="Barakat M."/>
            <person name="Bonnefoy V."/>
            <person name="Bruneel O."/>
            <person name="Chandler M."/>
            <person name="Cleiss J."/>
            <person name="Duran R."/>
            <person name="Elbaz-Poulichet F."/>
            <person name="Fonknechten N."/>
            <person name="Lauga B."/>
            <person name="Mornico D."/>
            <person name="Ortet P."/>
            <person name="Schaeffer C."/>
            <person name="Siguier P."/>
            <person name="Alexander Thil Smith A."/>
            <person name="Van Dorsselaer A."/>
            <person name="Weissenbach J."/>
            <person name="Medigue C."/>
            <person name="Le Paslier D."/>
        </authorList>
    </citation>
    <scope>NUCLEOTIDE SEQUENCE</scope>
</reference>
<dbReference type="GO" id="GO:0042158">
    <property type="term" value="P:lipoprotein biosynthetic process"/>
    <property type="evidence" value="ECO:0007669"/>
    <property type="project" value="InterPro"/>
</dbReference>
<evidence type="ECO:0000313" key="10">
    <source>
        <dbReference type="EMBL" id="CBH75626.1"/>
    </source>
</evidence>
<evidence type="ECO:0000256" key="8">
    <source>
        <dbReference type="SAM" id="Phobius"/>
    </source>
</evidence>
<dbReference type="InterPro" id="IPR004563">
    <property type="entry name" value="Apolipo_AcylTrfase"/>
</dbReference>
<evidence type="ECO:0000256" key="5">
    <source>
        <dbReference type="ARBA" id="ARBA00022989"/>
    </source>
</evidence>
<feature type="transmembrane region" description="Helical" evidence="8">
    <location>
        <begin position="462"/>
        <end position="479"/>
    </location>
</feature>
<feature type="transmembrane region" description="Helical" evidence="8">
    <location>
        <begin position="40"/>
        <end position="67"/>
    </location>
</feature>
<evidence type="ECO:0000256" key="4">
    <source>
        <dbReference type="ARBA" id="ARBA00022692"/>
    </source>
</evidence>
<keyword evidence="10" id="KW-0449">Lipoprotein</keyword>
<evidence type="ECO:0000256" key="1">
    <source>
        <dbReference type="ARBA" id="ARBA00004651"/>
    </source>
</evidence>
<dbReference type="InterPro" id="IPR036526">
    <property type="entry name" value="C-N_Hydrolase_sf"/>
</dbReference>
<dbReference type="GO" id="GO:0016410">
    <property type="term" value="F:N-acyltransferase activity"/>
    <property type="evidence" value="ECO:0007669"/>
    <property type="project" value="InterPro"/>
</dbReference>
<dbReference type="EMBL" id="CABL01000014">
    <property type="protein sequence ID" value="CBH75626.1"/>
    <property type="molecule type" value="Genomic_DNA"/>
</dbReference>
<gene>
    <name evidence="10" type="ORF">CARN1_2489</name>
</gene>
<dbReference type="PANTHER" id="PTHR38686:SF1">
    <property type="entry name" value="APOLIPOPROTEIN N-ACYLTRANSFERASE"/>
    <property type="match status" value="1"/>
</dbReference>
<name>E6PGN8_9ZZZZ</name>
<evidence type="ECO:0000256" key="7">
    <source>
        <dbReference type="ARBA" id="ARBA00023315"/>
    </source>
</evidence>
<dbReference type="PROSITE" id="PS50263">
    <property type="entry name" value="CN_HYDROLASE"/>
    <property type="match status" value="1"/>
</dbReference>
<dbReference type="NCBIfam" id="TIGR00546">
    <property type="entry name" value="lnt"/>
    <property type="match status" value="1"/>
</dbReference>
<dbReference type="PANTHER" id="PTHR38686">
    <property type="entry name" value="APOLIPOPROTEIN N-ACYLTRANSFERASE"/>
    <property type="match status" value="1"/>
</dbReference>
<dbReference type="EC" id="2.3.1.-" evidence="10"/>
<protein>
    <submittedName>
        <fullName evidence="10">Putative Apolipoprotein N-acyltransferase (ALP N-acyltransferase)</fullName>
        <ecNumber evidence="10">2.3.1.-</ecNumber>
    </submittedName>
</protein>
<keyword evidence="5 8" id="KW-1133">Transmembrane helix</keyword>
<evidence type="ECO:0000256" key="6">
    <source>
        <dbReference type="ARBA" id="ARBA00023136"/>
    </source>
</evidence>
<evidence type="ECO:0000256" key="2">
    <source>
        <dbReference type="ARBA" id="ARBA00022475"/>
    </source>
</evidence>
<dbReference type="InterPro" id="IPR045378">
    <property type="entry name" value="LNT_N"/>
</dbReference>
<keyword evidence="7 10" id="KW-0012">Acyltransferase</keyword>
<evidence type="ECO:0000256" key="3">
    <source>
        <dbReference type="ARBA" id="ARBA00022679"/>
    </source>
</evidence>
<organism evidence="10">
    <name type="scientific">mine drainage metagenome</name>
    <dbReference type="NCBI Taxonomy" id="410659"/>
    <lineage>
        <taxon>unclassified sequences</taxon>
        <taxon>metagenomes</taxon>
        <taxon>ecological metagenomes</taxon>
    </lineage>
</organism>
<sequence>MIAGAALALAFPKVGATWLAPFGAAAIFWLWQSHASYRRAAALGFLAGFIFFAISFSWFGTTVGAYLGNFASAVIVLPAALEALAFVAAALLAVAAYRFAPPVLAPVAAAAGFALAEWGRSVGVMGAPFGQIGYTQVDTPLRSLGAYIGSYGLTWVVCTLGAYLADAFIARTAKRLLGFLGVLVVALAAAWWFWPARSYPAPSVRVAAIQGNIAQSLKWTPKAFAYSLDRYLQLTREATTAHPAIIALPETAVATALNEAPDIVSTFAHISGSTHSTIIVGSLEALGTRAYNALYVFSPEGGLQAVYQKRQLVPFAEAVPGDAFLHWVPKLDELASHFSHGHDNAVIPTPSLSIAPIICWESAFADLVDAQVRGGAQLLIISTDDAWFGTSAGPYQHAQIAQMRAIEEGSWVLRAASTGVSGIIAPDGHYTHRTDLDREAVVIGRVGPPVGSVFARIGPTRIAMLLAALYVAVLALGFWRRARTLRGDA</sequence>
<dbReference type="CDD" id="cd07571">
    <property type="entry name" value="ALP_N-acyl_transferase"/>
    <property type="match status" value="1"/>
</dbReference>
<proteinExistence type="inferred from homology"/>
<evidence type="ECO:0000259" key="9">
    <source>
        <dbReference type="PROSITE" id="PS50263"/>
    </source>
</evidence>
<dbReference type="Pfam" id="PF20154">
    <property type="entry name" value="LNT_N"/>
    <property type="match status" value="1"/>
</dbReference>
<dbReference type="AlphaFoldDB" id="E6PGN8"/>
<keyword evidence="2" id="KW-1003">Cell membrane</keyword>
<comment type="subcellular location">
    <subcellularLocation>
        <location evidence="1">Cell membrane</location>
        <topology evidence="1">Multi-pass membrane protein</topology>
    </subcellularLocation>
</comment>
<keyword evidence="6 8" id="KW-0472">Membrane</keyword>
<keyword evidence="4 8" id="KW-0812">Transmembrane</keyword>
<dbReference type="InterPro" id="IPR003010">
    <property type="entry name" value="C-N_Hydrolase"/>
</dbReference>
<dbReference type="Gene3D" id="3.60.110.10">
    <property type="entry name" value="Carbon-nitrogen hydrolase"/>
    <property type="match status" value="1"/>
</dbReference>
<feature type="domain" description="CN hydrolase" evidence="9">
    <location>
        <begin position="209"/>
        <end position="448"/>
    </location>
</feature>
<feature type="transmembrane region" description="Helical" evidence="8">
    <location>
        <begin position="144"/>
        <end position="164"/>
    </location>
</feature>
<keyword evidence="3 10" id="KW-0808">Transferase</keyword>
<dbReference type="SUPFAM" id="SSF56317">
    <property type="entry name" value="Carbon-nitrogen hydrolase"/>
    <property type="match status" value="1"/>
</dbReference>
<dbReference type="HAMAP" id="MF_01148">
    <property type="entry name" value="Lnt"/>
    <property type="match status" value="1"/>
</dbReference>
<dbReference type="Pfam" id="PF00795">
    <property type="entry name" value="CN_hydrolase"/>
    <property type="match status" value="1"/>
</dbReference>
<accession>E6PGN8</accession>
<comment type="caution">
    <text evidence="10">The sequence shown here is derived from an EMBL/GenBank/DDBJ whole genome shotgun (WGS) entry which is preliminary data.</text>
</comment>
<feature type="transmembrane region" description="Helical" evidence="8">
    <location>
        <begin position="74"/>
        <end position="97"/>
    </location>
</feature>